<gene>
    <name evidence="2" type="ORF">MYCOZU2_02395</name>
    <name evidence="3" type="ORF">QRB35_19915</name>
</gene>
<evidence type="ECO:0000313" key="4">
    <source>
        <dbReference type="Proteomes" id="UP000198286"/>
    </source>
</evidence>
<evidence type="ECO:0000313" key="3">
    <source>
        <dbReference type="EMBL" id="MDM3928283.1"/>
    </source>
</evidence>
<accession>A0A220YB11</accession>
<feature type="signal peptide" evidence="1">
    <location>
        <begin position="1"/>
        <end position="29"/>
    </location>
</feature>
<organism evidence="2 4">
    <name type="scientific">Mycobacterium intracellulare subsp. chimaera</name>
    <dbReference type="NCBI Taxonomy" id="222805"/>
    <lineage>
        <taxon>Bacteria</taxon>
        <taxon>Bacillati</taxon>
        <taxon>Actinomycetota</taxon>
        <taxon>Actinomycetes</taxon>
        <taxon>Mycobacteriales</taxon>
        <taxon>Mycobacteriaceae</taxon>
        <taxon>Mycobacterium</taxon>
        <taxon>Mycobacterium avium complex (MAC)</taxon>
    </lineage>
</organism>
<keyword evidence="5" id="KW-1185">Reference proteome</keyword>
<evidence type="ECO:0000256" key="1">
    <source>
        <dbReference type="SAM" id="SignalP"/>
    </source>
</evidence>
<dbReference type="Proteomes" id="UP000198286">
    <property type="component" value="Chromosome"/>
</dbReference>
<dbReference type="Proteomes" id="UP001529272">
    <property type="component" value="Unassembled WGS sequence"/>
</dbReference>
<dbReference type="EMBL" id="JASZZX010000020">
    <property type="protein sequence ID" value="MDM3928283.1"/>
    <property type="molecule type" value="Genomic_DNA"/>
</dbReference>
<evidence type="ECO:0008006" key="6">
    <source>
        <dbReference type="Google" id="ProtNLM"/>
    </source>
</evidence>
<evidence type="ECO:0000313" key="5">
    <source>
        <dbReference type="Proteomes" id="UP001529272"/>
    </source>
</evidence>
<reference evidence="3" key="3">
    <citation type="submission" date="2023-06" db="EMBL/GenBank/DDBJ databases">
        <authorList>
            <person name="Spilker T."/>
        </authorList>
    </citation>
    <scope>NUCLEOTIDE SEQUENCE</scope>
    <source>
        <strain evidence="3">FLAC1071</strain>
    </source>
</reference>
<dbReference type="EMBL" id="CP015267">
    <property type="protein sequence ID" value="ASL14807.1"/>
    <property type="molecule type" value="Genomic_DNA"/>
</dbReference>
<dbReference type="KEGG" id="mchi:AN480_29550"/>
<reference evidence="2 4" key="1">
    <citation type="journal article" date="2017" name="Lancet Infect. Dis.">
        <title>Global outbreak of severe Mycobacterium chimaera disease after cardiac surgery: a molecular epidemiological study.</title>
        <authorList>
            <person name="van Ingen J."/>
            <person name="Kohl T."/>
            <person name="Kranzer K."/>
            <person name="Hasse B."/>
            <person name="Keller P."/>
            <person name="Szafranska A."/>
            <person name="Hillemann D."/>
            <person name="Chand M."/>
            <person name="Schreiber P."/>
            <person name="Sommerstein R."/>
            <person name="Berger C."/>
            <person name="Genoni M."/>
            <person name="Ruegg C."/>
            <person name="Troillet N."/>
            <person name="Widmer A.F."/>
            <person name="Becker S.L."/>
            <person name="Herrmann M."/>
            <person name="Eckmanns T."/>
            <person name="Haller S."/>
            <person name="Hoeller C."/>
            <person name="Debast S.B."/>
            <person name="Wolfhagen M.J."/>
            <person name="Hopman J."/>
            <person name="Kluytmans J."/>
            <person name="Langelaar M."/>
            <person name="Notermans D.W."/>
            <person name="ten Oever J."/>
            <person name="van den Barselaar P."/>
            <person name="Vonk A.B.A."/>
            <person name="Vos M.C."/>
            <person name="Ahmed N."/>
            <person name="Brown T."/>
            <person name="Crook D."/>
            <person name="Lamagni T."/>
            <person name="Phin N."/>
            <person name="Smith E.G."/>
            <person name="Zambon M."/>
            <person name="Serr A."/>
            <person name="Goetting T."/>
            <person name="Ebner W."/>
            <person name="Thuermer A."/>
            <person name="Utpatel C."/>
            <person name="Sproer C."/>
            <person name="Bunk B."/>
            <person name="Nubel U."/>
            <person name="Bloemberg G."/>
            <person name="Bottger E."/>
            <person name="Niemann S."/>
            <person name="Wagner D."/>
            <person name="Sax H."/>
        </authorList>
    </citation>
    <scope>NUCLEOTIDE SEQUENCE [LARGE SCALE GENOMIC DNA]</scope>
    <source>
        <strain evidence="2 4">ZUERICH-2</strain>
    </source>
</reference>
<sequence>MKTIAVNLFDVVALVGAAMGLLAAPPAHADPPCARFNTCQYMPNPYNDGPLMPTWNVPGTDGGWTKLPVMCNPATYRCEQYVPAP</sequence>
<feature type="chain" id="PRO_5015074010" description="Secreted protein" evidence="1">
    <location>
        <begin position="30"/>
        <end position="85"/>
    </location>
</feature>
<reference evidence="3" key="2">
    <citation type="submission" date="2023-06" db="EMBL/GenBank/DDBJ databases">
        <title>Itaconate inhibition of nontuberculous mycobacteria.</title>
        <authorList>
            <person name="Breen P."/>
            <person name="Zimbric M."/>
            <person name="Caverly L."/>
        </authorList>
    </citation>
    <scope>NUCLEOTIDE SEQUENCE</scope>
    <source>
        <strain evidence="3">FLAC1071</strain>
    </source>
</reference>
<dbReference type="RefSeq" id="WP_042911496.1">
    <property type="nucleotide sequence ID" value="NZ_CP012885.2"/>
</dbReference>
<evidence type="ECO:0000313" key="2">
    <source>
        <dbReference type="EMBL" id="ASL14807.1"/>
    </source>
</evidence>
<dbReference type="AlphaFoldDB" id="A0A220YB11"/>
<proteinExistence type="predicted"/>
<protein>
    <recommendedName>
        <fullName evidence="6">Secreted protein</fullName>
    </recommendedName>
</protein>
<name>A0A220YB11_MYCIT</name>
<keyword evidence="1" id="KW-0732">Signal</keyword>